<evidence type="ECO:0000313" key="4">
    <source>
        <dbReference type="Proteomes" id="UP001293254"/>
    </source>
</evidence>
<protein>
    <recommendedName>
        <fullName evidence="2">Arabidopsis retrotransposon Orf1 C-terminal domain-containing protein</fullName>
    </recommendedName>
</protein>
<feature type="domain" description="Arabidopsis retrotransposon Orf1 C-terminal" evidence="2">
    <location>
        <begin position="96"/>
        <end position="151"/>
    </location>
</feature>
<dbReference type="Proteomes" id="UP001293254">
    <property type="component" value="Unassembled WGS sequence"/>
</dbReference>
<evidence type="ECO:0000256" key="1">
    <source>
        <dbReference type="SAM" id="MobiDB-lite"/>
    </source>
</evidence>
<comment type="caution">
    <text evidence="3">The sequence shown here is derived from an EMBL/GenBank/DDBJ whole genome shotgun (WGS) entry which is preliminary data.</text>
</comment>
<dbReference type="EMBL" id="JACGWO010000011">
    <property type="protein sequence ID" value="KAK4415168.1"/>
    <property type="molecule type" value="Genomic_DNA"/>
</dbReference>
<name>A0AAE1XPL1_9LAMI</name>
<keyword evidence="4" id="KW-1185">Reference proteome</keyword>
<organism evidence="3 4">
    <name type="scientific">Sesamum alatum</name>
    <dbReference type="NCBI Taxonomy" id="300844"/>
    <lineage>
        <taxon>Eukaryota</taxon>
        <taxon>Viridiplantae</taxon>
        <taxon>Streptophyta</taxon>
        <taxon>Embryophyta</taxon>
        <taxon>Tracheophyta</taxon>
        <taxon>Spermatophyta</taxon>
        <taxon>Magnoliopsida</taxon>
        <taxon>eudicotyledons</taxon>
        <taxon>Gunneridae</taxon>
        <taxon>Pentapetalae</taxon>
        <taxon>asterids</taxon>
        <taxon>lamiids</taxon>
        <taxon>Lamiales</taxon>
        <taxon>Pedaliaceae</taxon>
        <taxon>Sesamum</taxon>
    </lineage>
</organism>
<proteinExistence type="predicted"/>
<sequence>MDIANRNRYEGLCSRTIANTRYNDNEVLDVLGIYDDVEYLFTRLGWHDFMFTRRPTYPRLVREFLSSLRVEGILSDPHSPGGRGERWEPPAFLPNEFWYNLTRQASYDATHSKSSAIIKTYFRYLHRVLAHTLFGRGDSEGVVRCSELFVLWAMVNDFQIDTGSFFIRQFSKIANSESDVIVLGGFITLIALRADLSLQGYEEAQGRNKVDLATFQAMKMITRMGDQYHLLMPDPLPSIPLPDPACLTIQIRENWWLQAPSNDAEPDDRPTPPPPAPSHAARSSRGPRLDASTANTLQRILD</sequence>
<evidence type="ECO:0000313" key="3">
    <source>
        <dbReference type="EMBL" id="KAK4415168.1"/>
    </source>
</evidence>
<feature type="domain" description="Arabidopsis retrotransposon Orf1 C-terminal" evidence="2">
    <location>
        <begin position="15"/>
        <end position="71"/>
    </location>
</feature>
<evidence type="ECO:0000259" key="2">
    <source>
        <dbReference type="Pfam" id="PF03078"/>
    </source>
</evidence>
<accession>A0AAE1XPL1</accession>
<feature type="region of interest" description="Disordered" evidence="1">
    <location>
        <begin position="260"/>
        <end position="302"/>
    </location>
</feature>
<dbReference type="Pfam" id="PF03078">
    <property type="entry name" value="ATHILA"/>
    <property type="match status" value="2"/>
</dbReference>
<reference evidence="3" key="1">
    <citation type="submission" date="2020-06" db="EMBL/GenBank/DDBJ databases">
        <authorList>
            <person name="Li T."/>
            <person name="Hu X."/>
            <person name="Zhang T."/>
            <person name="Song X."/>
            <person name="Zhang H."/>
            <person name="Dai N."/>
            <person name="Sheng W."/>
            <person name="Hou X."/>
            <person name="Wei L."/>
        </authorList>
    </citation>
    <scope>NUCLEOTIDE SEQUENCE</scope>
    <source>
        <strain evidence="3">3651</strain>
        <tissue evidence="3">Leaf</tissue>
    </source>
</reference>
<dbReference type="AlphaFoldDB" id="A0AAE1XPL1"/>
<feature type="compositionally biased region" description="Polar residues" evidence="1">
    <location>
        <begin position="292"/>
        <end position="302"/>
    </location>
</feature>
<dbReference type="InterPro" id="IPR004312">
    <property type="entry name" value="ATHILA_Orf1_C"/>
</dbReference>
<gene>
    <name evidence="3" type="ORF">Salat_2624000</name>
</gene>
<reference evidence="3" key="2">
    <citation type="journal article" date="2024" name="Plant">
        <title>Genomic evolution and insights into agronomic trait innovations of Sesamum species.</title>
        <authorList>
            <person name="Miao H."/>
            <person name="Wang L."/>
            <person name="Qu L."/>
            <person name="Liu H."/>
            <person name="Sun Y."/>
            <person name="Le M."/>
            <person name="Wang Q."/>
            <person name="Wei S."/>
            <person name="Zheng Y."/>
            <person name="Lin W."/>
            <person name="Duan Y."/>
            <person name="Cao H."/>
            <person name="Xiong S."/>
            <person name="Wang X."/>
            <person name="Wei L."/>
            <person name="Li C."/>
            <person name="Ma Q."/>
            <person name="Ju M."/>
            <person name="Zhao R."/>
            <person name="Li G."/>
            <person name="Mu C."/>
            <person name="Tian Q."/>
            <person name="Mei H."/>
            <person name="Zhang T."/>
            <person name="Gao T."/>
            <person name="Zhang H."/>
        </authorList>
    </citation>
    <scope>NUCLEOTIDE SEQUENCE</scope>
    <source>
        <strain evidence="3">3651</strain>
    </source>
</reference>